<dbReference type="InterPro" id="IPR003593">
    <property type="entry name" value="AAA+_ATPase"/>
</dbReference>
<evidence type="ECO:0000256" key="1">
    <source>
        <dbReference type="ARBA" id="ARBA00022741"/>
    </source>
</evidence>
<dbReference type="PATRIC" id="fig|768706.3.peg.2129"/>
<gene>
    <name evidence="4" type="ordered locus">Desor_2116</name>
</gene>
<dbReference type="InterPro" id="IPR003439">
    <property type="entry name" value="ABC_transporter-like_ATP-bd"/>
</dbReference>
<dbReference type="PANTHER" id="PTHR43158">
    <property type="entry name" value="SKFA PEPTIDE EXPORT ATP-BINDING PROTEIN SKFE"/>
    <property type="match status" value="1"/>
</dbReference>
<keyword evidence="5" id="KW-1185">Reference proteome</keyword>
<dbReference type="SUPFAM" id="SSF52540">
    <property type="entry name" value="P-loop containing nucleoside triphosphate hydrolases"/>
    <property type="match status" value="1"/>
</dbReference>
<dbReference type="KEGG" id="dor:Desor_2116"/>
<dbReference type="RefSeq" id="WP_014184537.1">
    <property type="nucleotide sequence ID" value="NC_016584.1"/>
</dbReference>
<dbReference type="OrthoDB" id="9806726at2"/>
<sequence length="276" mass="31588">MRPVISLKGLSHMTGSRYLLKDINWDINQGDHWVVFGMNGSGKTTLLTILAGFKPLTHGSLTVFGEPYTNDNVLEIRKRIGLVSASFFDQYYTRESALDIVLSGKFGTFGIRYDIQDEDIIKARKLLVELHLGDKIDQLFNMMSKGERQNVLIARALFSNPEILIMDEPCTGLDVYAREHLLNVVRDLAEKTDIAIIYVTHYTEEILSVFDQCLLLRNGYCYTMGKTKEIFNTKSLSDFLRFPVDVKIAEDEKIYIKMDIKSNVRDVIRGSDIWLQ</sequence>
<dbReference type="Gene3D" id="3.40.50.300">
    <property type="entry name" value="P-loop containing nucleotide triphosphate hydrolases"/>
    <property type="match status" value="1"/>
</dbReference>
<reference evidence="4 5" key="2">
    <citation type="journal article" date="2012" name="J. Bacteriol.">
        <title>Complete genome sequences of Desulfosporosinus orientis DSM765T, Desulfosporosinus youngiae DSM17734T, Desulfosporosinus meridiei DSM13257T, and Desulfosporosinus acidiphilus DSM22704T.</title>
        <authorList>
            <person name="Pester M."/>
            <person name="Brambilla E."/>
            <person name="Alazard D."/>
            <person name="Rattei T."/>
            <person name="Weinmaier T."/>
            <person name="Han J."/>
            <person name="Lucas S."/>
            <person name="Lapidus A."/>
            <person name="Cheng J.F."/>
            <person name="Goodwin L."/>
            <person name="Pitluck S."/>
            <person name="Peters L."/>
            <person name="Ovchinnikova G."/>
            <person name="Teshima H."/>
            <person name="Detter J.C."/>
            <person name="Han C.S."/>
            <person name="Tapia R."/>
            <person name="Land M.L."/>
            <person name="Hauser L."/>
            <person name="Kyrpides N.C."/>
            <person name="Ivanova N.N."/>
            <person name="Pagani I."/>
            <person name="Huntmann M."/>
            <person name="Wei C.L."/>
            <person name="Davenport K.W."/>
            <person name="Daligault H."/>
            <person name="Chain P.S."/>
            <person name="Chen A."/>
            <person name="Mavromatis K."/>
            <person name="Markowitz V."/>
            <person name="Szeto E."/>
            <person name="Mikhailova N."/>
            <person name="Pati A."/>
            <person name="Wagner M."/>
            <person name="Woyke T."/>
            <person name="Ollivier B."/>
            <person name="Klenk H.P."/>
            <person name="Spring S."/>
            <person name="Loy A."/>
        </authorList>
    </citation>
    <scope>NUCLEOTIDE SEQUENCE [LARGE SCALE GENOMIC DNA]</scope>
    <source>
        <strain evidence="5">ATCC 19365 / DSM 765 / NCIMB 8382 / VKM B-1628</strain>
    </source>
</reference>
<keyword evidence="1" id="KW-0547">Nucleotide-binding</keyword>
<dbReference type="GO" id="GO:0005524">
    <property type="term" value="F:ATP binding"/>
    <property type="evidence" value="ECO:0007669"/>
    <property type="project" value="UniProtKB-KW"/>
</dbReference>
<dbReference type="InterPro" id="IPR027417">
    <property type="entry name" value="P-loop_NTPase"/>
</dbReference>
<dbReference type="STRING" id="768706.Desor_2116"/>
<evidence type="ECO:0000259" key="3">
    <source>
        <dbReference type="PROSITE" id="PS50893"/>
    </source>
</evidence>
<feature type="domain" description="ABC transporter" evidence="3">
    <location>
        <begin position="5"/>
        <end position="243"/>
    </location>
</feature>
<organism evidence="4 5">
    <name type="scientific">Desulfosporosinus orientis (strain ATCC 19365 / DSM 765 / NCIMB 8382 / VKM B-1628 / Singapore I)</name>
    <name type="common">Desulfotomaculum orientis</name>
    <dbReference type="NCBI Taxonomy" id="768706"/>
    <lineage>
        <taxon>Bacteria</taxon>
        <taxon>Bacillati</taxon>
        <taxon>Bacillota</taxon>
        <taxon>Clostridia</taxon>
        <taxon>Eubacteriales</taxon>
        <taxon>Desulfitobacteriaceae</taxon>
        <taxon>Desulfosporosinus</taxon>
    </lineage>
</organism>
<evidence type="ECO:0000313" key="5">
    <source>
        <dbReference type="Proteomes" id="UP000006346"/>
    </source>
</evidence>
<dbReference type="AlphaFoldDB" id="G7W660"/>
<evidence type="ECO:0000256" key="2">
    <source>
        <dbReference type="ARBA" id="ARBA00022840"/>
    </source>
</evidence>
<proteinExistence type="predicted"/>
<dbReference type="PANTHER" id="PTHR43158:SF2">
    <property type="entry name" value="SKFA PEPTIDE EXPORT ATP-BINDING PROTEIN SKFE"/>
    <property type="match status" value="1"/>
</dbReference>
<accession>G7W660</accession>
<reference evidence="5" key="1">
    <citation type="submission" date="2011-11" db="EMBL/GenBank/DDBJ databases">
        <title>Complete sequence of Desulfosporosinus orientis DSM 765.</title>
        <authorList>
            <person name="Lucas S."/>
            <person name="Han J."/>
            <person name="Lapidus A."/>
            <person name="Cheng J.-F."/>
            <person name="Goodwin L."/>
            <person name="Pitluck S."/>
            <person name="Peters L."/>
            <person name="Ovchinnikova G."/>
            <person name="Teshima H."/>
            <person name="Detter J.C."/>
            <person name="Han C."/>
            <person name="Tapia R."/>
            <person name="Land M."/>
            <person name="Hauser L."/>
            <person name="Kyrpides N."/>
            <person name="Ivanova N."/>
            <person name="Pagani I."/>
            <person name="Pester M."/>
            <person name="Spring S."/>
            <person name="Ollivier B."/>
            <person name="Rattei T."/>
            <person name="Klenk H.-P."/>
            <person name="Wagner M."/>
            <person name="Loy A."/>
            <person name="Woyke T."/>
        </authorList>
    </citation>
    <scope>NUCLEOTIDE SEQUENCE [LARGE SCALE GENOMIC DNA]</scope>
    <source>
        <strain evidence="5">ATCC 19365 / DSM 765 / NCIMB 8382 / VKM B-1628</strain>
    </source>
</reference>
<dbReference type="eggNOG" id="COG1119">
    <property type="taxonomic scope" value="Bacteria"/>
</dbReference>
<evidence type="ECO:0000313" key="4">
    <source>
        <dbReference type="EMBL" id="AET67722.1"/>
    </source>
</evidence>
<protein>
    <submittedName>
        <fullName evidence="4">ABC-type molybdenum transport system, ATPase component/photorepair protein PhrA</fullName>
    </submittedName>
</protein>
<dbReference type="Proteomes" id="UP000006346">
    <property type="component" value="Chromosome"/>
</dbReference>
<dbReference type="PROSITE" id="PS50893">
    <property type="entry name" value="ABC_TRANSPORTER_2"/>
    <property type="match status" value="1"/>
</dbReference>
<keyword evidence="2" id="KW-0067">ATP-binding</keyword>
<dbReference type="SMART" id="SM00382">
    <property type="entry name" value="AAA"/>
    <property type="match status" value="1"/>
</dbReference>
<dbReference type="HOGENOM" id="CLU_000604_1_11_9"/>
<dbReference type="GO" id="GO:0016887">
    <property type="term" value="F:ATP hydrolysis activity"/>
    <property type="evidence" value="ECO:0007669"/>
    <property type="project" value="InterPro"/>
</dbReference>
<name>G7W660_DESOD</name>
<dbReference type="Pfam" id="PF00005">
    <property type="entry name" value="ABC_tran"/>
    <property type="match status" value="1"/>
</dbReference>
<dbReference type="EMBL" id="CP003108">
    <property type="protein sequence ID" value="AET67722.1"/>
    <property type="molecule type" value="Genomic_DNA"/>
</dbReference>